<feature type="transmembrane region" description="Helical" evidence="5">
    <location>
        <begin position="244"/>
        <end position="261"/>
    </location>
</feature>
<evidence type="ECO:0000256" key="5">
    <source>
        <dbReference type="SAM" id="Phobius"/>
    </source>
</evidence>
<evidence type="ECO:0000256" key="1">
    <source>
        <dbReference type="ARBA" id="ARBA00004370"/>
    </source>
</evidence>
<feature type="domain" description="TMEM205-like" evidence="6">
    <location>
        <begin position="183"/>
        <end position="272"/>
    </location>
</feature>
<dbReference type="InterPro" id="IPR025423">
    <property type="entry name" value="TMEM205-like"/>
</dbReference>
<keyword evidence="4 5" id="KW-0472">Membrane</keyword>
<evidence type="ECO:0000256" key="4">
    <source>
        <dbReference type="ARBA" id="ARBA00023136"/>
    </source>
</evidence>
<dbReference type="Proteomes" id="UP000829196">
    <property type="component" value="Unassembled WGS sequence"/>
</dbReference>
<comment type="subcellular location">
    <subcellularLocation>
        <location evidence="1">Membrane</location>
    </subcellularLocation>
</comment>
<evidence type="ECO:0000313" key="8">
    <source>
        <dbReference type="Proteomes" id="UP000829196"/>
    </source>
</evidence>
<dbReference type="PANTHER" id="PTHR47652:SF3">
    <property type="entry name" value="MITOCHONDRIAL IMPORT INNER MEMBRANE TRANSLOCASE SUBUNIT TIM44"/>
    <property type="match status" value="1"/>
</dbReference>
<evidence type="ECO:0000313" key="7">
    <source>
        <dbReference type="EMBL" id="KAI0494424.1"/>
    </source>
</evidence>
<protein>
    <recommendedName>
        <fullName evidence="6">TMEM205-like domain-containing protein</fullName>
    </recommendedName>
</protein>
<name>A0A8T3AEE4_DENNO</name>
<dbReference type="AlphaFoldDB" id="A0A8T3AEE4"/>
<organism evidence="7 8">
    <name type="scientific">Dendrobium nobile</name>
    <name type="common">Orchid</name>
    <dbReference type="NCBI Taxonomy" id="94219"/>
    <lineage>
        <taxon>Eukaryota</taxon>
        <taxon>Viridiplantae</taxon>
        <taxon>Streptophyta</taxon>
        <taxon>Embryophyta</taxon>
        <taxon>Tracheophyta</taxon>
        <taxon>Spermatophyta</taxon>
        <taxon>Magnoliopsida</taxon>
        <taxon>Liliopsida</taxon>
        <taxon>Asparagales</taxon>
        <taxon>Orchidaceae</taxon>
        <taxon>Epidendroideae</taxon>
        <taxon>Malaxideae</taxon>
        <taxon>Dendrobiinae</taxon>
        <taxon>Dendrobium</taxon>
    </lineage>
</organism>
<evidence type="ECO:0000259" key="6">
    <source>
        <dbReference type="Pfam" id="PF13664"/>
    </source>
</evidence>
<feature type="transmembrane region" description="Helical" evidence="5">
    <location>
        <begin position="176"/>
        <end position="197"/>
    </location>
</feature>
<evidence type="ECO:0000256" key="3">
    <source>
        <dbReference type="ARBA" id="ARBA00022989"/>
    </source>
</evidence>
<sequence length="454" mass="50104">MCPTRVTSSSGKITSDNLHLFASALLEQLYCPSPVRSNYSATFSLFLSKMMNLLCLSLLISSFATAGFPSSPPPPPPPYPVPPIRKGHRIFVAEEEIFSFGEFEISAKALSEKAKNAGEEVTANISATTRKSVHRAEAMLVKFKENITAIMRRARDLWPDVAVHVLHEATRAARSAAAVAHLLGFTFAFGTCVWVTFPSSHVLASALPRKLFGIVQSRIYSVYFGVVALGVGVAVTTADKAQRYNLLAVLAMVIVNMLYLEPRATKAMFERVKLEKEDAKGRDIAENGVEPAVMGPRPTPIFRGFPRRISEDGQRGEEFSILGHPMNLMRQREDSSSLRSFSYLSPSKRALIEPDLETRTATVPSWLNNPLHVAGPAVHEMSEKESGVVAAEVRSSRLKSSSLSTLVYVFARVGFSYVVSLKEYTEEDVLFVYRIFVPWKNCSVHVNMLAANIK</sequence>
<dbReference type="EMBL" id="JAGYWB010000017">
    <property type="protein sequence ID" value="KAI0494424.1"/>
    <property type="molecule type" value="Genomic_DNA"/>
</dbReference>
<dbReference type="Pfam" id="PF13664">
    <property type="entry name" value="DUF4149"/>
    <property type="match status" value="1"/>
</dbReference>
<keyword evidence="2 5" id="KW-0812">Transmembrane</keyword>
<keyword evidence="3 5" id="KW-1133">Transmembrane helix</keyword>
<dbReference type="SMR" id="A0A8T3AEE4"/>
<dbReference type="GO" id="GO:0016020">
    <property type="term" value="C:membrane"/>
    <property type="evidence" value="ECO:0007669"/>
    <property type="project" value="UniProtKB-SubCell"/>
</dbReference>
<accession>A0A8T3AEE4</accession>
<comment type="caution">
    <text evidence="7">The sequence shown here is derived from an EMBL/GenBank/DDBJ whole genome shotgun (WGS) entry which is preliminary data.</text>
</comment>
<reference evidence="7" key="1">
    <citation type="journal article" date="2022" name="Front. Genet.">
        <title>Chromosome-Scale Assembly of the Dendrobium nobile Genome Provides Insights Into the Molecular Mechanism of the Biosynthesis of the Medicinal Active Ingredient of Dendrobium.</title>
        <authorList>
            <person name="Xu Q."/>
            <person name="Niu S.-C."/>
            <person name="Li K.-L."/>
            <person name="Zheng P.-J."/>
            <person name="Zhang X.-J."/>
            <person name="Jia Y."/>
            <person name="Liu Y."/>
            <person name="Niu Y.-X."/>
            <person name="Yu L.-H."/>
            <person name="Chen D.-F."/>
            <person name="Zhang G.-Q."/>
        </authorList>
    </citation>
    <scope>NUCLEOTIDE SEQUENCE</scope>
    <source>
        <tissue evidence="7">Leaf</tissue>
    </source>
</reference>
<keyword evidence="8" id="KW-1185">Reference proteome</keyword>
<proteinExistence type="predicted"/>
<gene>
    <name evidence="7" type="ORF">KFK09_024558</name>
</gene>
<dbReference type="PANTHER" id="PTHR47652">
    <property type="entry name" value="MITOCHONDRIAL IMPORT INNER MEMBRANE TRANSLOCASE SUBUNIT TIM44"/>
    <property type="match status" value="1"/>
</dbReference>
<evidence type="ECO:0000256" key="2">
    <source>
        <dbReference type="ARBA" id="ARBA00022692"/>
    </source>
</evidence>
<feature type="transmembrane region" description="Helical" evidence="5">
    <location>
        <begin position="218"/>
        <end position="238"/>
    </location>
</feature>
<dbReference type="OrthoDB" id="1641132at2759"/>